<reference evidence="1" key="1">
    <citation type="journal article" date="2021" name="Proc. Natl. Acad. Sci. U.S.A.">
        <title>A Catalog of Tens of Thousands of Viruses from Human Metagenomes Reveals Hidden Associations with Chronic Diseases.</title>
        <authorList>
            <person name="Tisza M.J."/>
            <person name="Buck C.B."/>
        </authorList>
    </citation>
    <scope>NUCLEOTIDE SEQUENCE</scope>
    <source>
        <strain evidence="1">CtPuP5</strain>
    </source>
</reference>
<organism evidence="1">
    <name type="scientific">Myoviridae sp. ctPuP5</name>
    <dbReference type="NCBI Taxonomy" id="2823543"/>
    <lineage>
        <taxon>Viruses</taxon>
        <taxon>Duplodnaviria</taxon>
        <taxon>Heunggongvirae</taxon>
        <taxon>Uroviricota</taxon>
        <taxon>Caudoviricetes</taxon>
    </lineage>
</organism>
<dbReference type="EMBL" id="BK014662">
    <property type="protein sequence ID" value="DAD66776.1"/>
    <property type="molecule type" value="Genomic_DNA"/>
</dbReference>
<name>A0A8S5LA32_9CAUD</name>
<protein>
    <submittedName>
        <fullName evidence="1">Uncharacterized protein</fullName>
    </submittedName>
</protein>
<proteinExistence type="predicted"/>
<sequence length="936" mass="108023">MKKKIRLNSTSSVNSTNVTNFVDVELKQSTKLLPHMDTVDKVNLYEVFEEERNKSDKYRLIVTINPVCTNVLFNTLTEVVKFEGEGNKTDKVVLVENDTTVSVPEAMGDTNPDRYHMIKNTEYSNDKCGYVYHCGYDIFNNHILRNTTFKQVNTLRSENKNQTDSNQTGSPTFSKIFNTIGDVMRYSDGDIVKYNKRRNVSTAPTMNLNKHLYEYSDILSITDSINQNLIEEKGWFGFTNGMNINSKLYTGSNGNIWGKELDVNKVINRQKACEFIDMYPDRSLFSFNPKVNKKEKRLEYNWKMCLTYPYDTTYNHLLVYGDGINGLDCYSCVRSSGLSGDDVLVFRTTCKHGLKATDTIMLYATTSDGTTIKIPDAITIKDTGDLDKKYRDNYFYVLNHDILNHIFGDDWEADFDQDKLNNVNFRIRHLIGDFESEYYIRLFKKLPNFKYSKKEFTEEIGSNRANFNKFVKENATYCNKDVVGTCPDDNLYMLDFNYDLYQLAFASTIYSDKSSQVTFTDTIDVSHIKDKSGKPITELYLTIVKNNAGWDKWYLGSTQRNDSSVEYSHCFGKITSGFNLLNIKKDKSSSVKNKDDIRFSDVHKLHNLASSYPIVSSMPLEDDITISGSTKWYSGNAEHDVFWGDLVEFNKSQVKEIILEKVCHRFNTTQRELDEQYFKNGGSASTYDKWKTFKFDEIEADDYDNATFTIKNEKITDYNGLPANQRPEGYYYEAHYPIMVKELSSQIQQDALITFTVAKDGVNPDNYSNNSGYAKIKVNVKHNLEAGDYIRVTNSSDKSYSLGIVETVLSNTEFLINYPKIYSFQTFKENVESGKLLLIKTNSNIPSYATNLNDGSQRYLWREVQRVGNINNTTLPEYPFTNGCFYIYENINFYLRRQDPHNYNNLYYSNFPNDIAGKVENGNDNYEYINEDEALC</sequence>
<evidence type="ECO:0000313" key="1">
    <source>
        <dbReference type="EMBL" id="DAD66776.1"/>
    </source>
</evidence>
<accession>A0A8S5LA32</accession>